<proteinExistence type="predicted"/>
<sequence>MDKCSCLGCSTHEDWLDRSRDIEDLLGIQKLSLYKIMSSVYKGHNVWNIIISCTSEL</sequence>
<dbReference type="AlphaFoldDB" id="A0AAX6FY43"/>
<dbReference type="Proteomes" id="UP001140949">
    <property type="component" value="Unassembled WGS sequence"/>
</dbReference>
<keyword evidence="2" id="KW-1185">Reference proteome</keyword>
<evidence type="ECO:0000313" key="1">
    <source>
        <dbReference type="EMBL" id="KAJ6821270.1"/>
    </source>
</evidence>
<dbReference type="EMBL" id="JANAVB010025000">
    <property type="protein sequence ID" value="KAJ6821270.1"/>
    <property type="molecule type" value="Genomic_DNA"/>
</dbReference>
<accession>A0AAX6FY43</accession>
<reference evidence="1" key="2">
    <citation type="submission" date="2023-04" db="EMBL/GenBank/DDBJ databases">
        <authorList>
            <person name="Bruccoleri R.E."/>
            <person name="Oakeley E.J."/>
            <person name="Faust A.-M."/>
            <person name="Dessus-Babus S."/>
            <person name="Altorfer M."/>
            <person name="Burckhardt D."/>
            <person name="Oertli M."/>
            <person name="Naumann U."/>
            <person name="Petersen F."/>
            <person name="Wong J."/>
        </authorList>
    </citation>
    <scope>NUCLEOTIDE SEQUENCE</scope>
    <source>
        <strain evidence="1">GSM-AAB239-AS_SAM_17_03QT</strain>
        <tissue evidence="1">Leaf</tissue>
    </source>
</reference>
<gene>
    <name evidence="1" type="ORF">M6B38_393630</name>
</gene>
<reference evidence="1" key="1">
    <citation type="journal article" date="2023" name="GigaByte">
        <title>Genome assembly of the bearded iris, Iris pallida Lam.</title>
        <authorList>
            <person name="Bruccoleri R.E."/>
            <person name="Oakeley E.J."/>
            <person name="Faust A.M.E."/>
            <person name="Altorfer M."/>
            <person name="Dessus-Babus S."/>
            <person name="Burckhardt D."/>
            <person name="Oertli M."/>
            <person name="Naumann U."/>
            <person name="Petersen F."/>
            <person name="Wong J."/>
        </authorList>
    </citation>
    <scope>NUCLEOTIDE SEQUENCE</scope>
    <source>
        <strain evidence="1">GSM-AAB239-AS_SAM_17_03QT</strain>
    </source>
</reference>
<protein>
    <submittedName>
        <fullName evidence="1">Uncharacterized protein</fullName>
    </submittedName>
</protein>
<evidence type="ECO:0000313" key="2">
    <source>
        <dbReference type="Proteomes" id="UP001140949"/>
    </source>
</evidence>
<organism evidence="1 2">
    <name type="scientific">Iris pallida</name>
    <name type="common">Sweet iris</name>
    <dbReference type="NCBI Taxonomy" id="29817"/>
    <lineage>
        <taxon>Eukaryota</taxon>
        <taxon>Viridiplantae</taxon>
        <taxon>Streptophyta</taxon>
        <taxon>Embryophyta</taxon>
        <taxon>Tracheophyta</taxon>
        <taxon>Spermatophyta</taxon>
        <taxon>Magnoliopsida</taxon>
        <taxon>Liliopsida</taxon>
        <taxon>Asparagales</taxon>
        <taxon>Iridaceae</taxon>
        <taxon>Iridoideae</taxon>
        <taxon>Irideae</taxon>
        <taxon>Iris</taxon>
    </lineage>
</organism>
<name>A0AAX6FY43_IRIPA</name>
<comment type="caution">
    <text evidence="1">The sequence shown here is derived from an EMBL/GenBank/DDBJ whole genome shotgun (WGS) entry which is preliminary data.</text>
</comment>